<dbReference type="GO" id="GO:0000976">
    <property type="term" value="F:transcription cis-regulatory region binding"/>
    <property type="evidence" value="ECO:0007669"/>
    <property type="project" value="TreeGrafter"/>
</dbReference>
<accession>A0A6G8FN11</accession>
<dbReference type="SUPFAM" id="SSF52172">
    <property type="entry name" value="CheY-like"/>
    <property type="match status" value="1"/>
</dbReference>
<name>A0A6G8FN11_9MICO</name>
<feature type="DNA-binding region" description="OmpR/PhoB-type" evidence="6">
    <location>
        <begin position="135"/>
        <end position="234"/>
    </location>
</feature>
<dbReference type="GO" id="GO:0032993">
    <property type="term" value="C:protein-DNA complex"/>
    <property type="evidence" value="ECO:0007669"/>
    <property type="project" value="TreeGrafter"/>
</dbReference>
<keyword evidence="4" id="KW-0804">Transcription</keyword>
<dbReference type="InterPro" id="IPR001789">
    <property type="entry name" value="Sig_transdc_resp-reg_receiver"/>
</dbReference>
<proteinExistence type="predicted"/>
<dbReference type="PROSITE" id="PS50110">
    <property type="entry name" value="RESPONSE_REGULATORY"/>
    <property type="match status" value="1"/>
</dbReference>
<dbReference type="Gene3D" id="3.40.50.2300">
    <property type="match status" value="1"/>
</dbReference>
<evidence type="ECO:0000256" key="4">
    <source>
        <dbReference type="ARBA" id="ARBA00023163"/>
    </source>
</evidence>
<evidence type="ECO:0000313" key="10">
    <source>
        <dbReference type="Proteomes" id="UP000501387"/>
    </source>
</evidence>
<protein>
    <submittedName>
        <fullName evidence="9">Response regulator transcription factor</fullName>
    </submittedName>
</protein>
<dbReference type="Proteomes" id="UP000501387">
    <property type="component" value="Chromosome"/>
</dbReference>
<dbReference type="InterPro" id="IPR011006">
    <property type="entry name" value="CheY-like_superfamily"/>
</dbReference>
<feature type="domain" description="OmpR/PhoB-type" evidence="8">
    <location>
        <begin position="135"/>
        <end position="234"/>
    </location>
</feature>
<dbReference type="KEGG" id="lins:G7067_13430"/>
<dbReference type="AlphaFoldDB" id="A0A6G8FN11"/>
<dbReference type="PROSITE" id="PS51755">
    <property type="entry name" value="OMPR_PHOB"/>
    <property type="match status" value="1"/>
</dbReference>
<evidence type="ECO:0000256" key="1">
    <source>
        <dbReference type="ARBA" id="ARBA00022553"/>
    </source>
</evidence>
<dbReference type="PANTHER" id="PTHR48111:SF4">
    <property type="entry name" value="DNA-BINDING DUAL TRANSCRIPTIONAL REGULATOR OMPR"/>
    <property type="match status" value="1"/>
</dbReference>
<dbReference type="EMBL" id="CP049934">
    <property type="protein sequence ID" value="QIM17482.1"/>
    <property type="molecule type" value="Genomic_DNA"/>
</dbReference>
<keyword evidence="1 5" id="KW-0597">Phosphoprotein</keyword>
<feature type="domain" description="Response regulatory" evidence="7">
    <location>
        <begin position="9"/>
        <end position="123"/>
    </location>
</feature>
<dbReference type="InterPro" id="IPR039420">
    <property type="entry name" value="WalR-like"/>
</dbReference>
<gene>
    <name evidence="9" type="ORF">G7067_13430</name>
</gene>
<keyword evidence="10" id="KW-1185">Reference proteome</keyword>
<feature type="modified residue" description="4-aspartylphosphate" evidence="5">
    <location>
        <position position="58"/>
    </location>
</feature>
<sequence length="239" mass="26487">MVNTTPRTRVLLVDDEEAILSTLGPYLERAGFEVIFAEDGGAALRSHAALHPDIVVSDVLMPRVDGRELVRRLRQDEVWTPVILLTKVDEAAERAAALDEGADDYLGKPFLPSELVSRIRAVLRRSQGGRPLSASAVLQSGSLELDRAARRVRVDGRNAELTPKAIALLDYLMAHPGEVHTREHLLATLWGFEFAVTTRAVDHRVAELRRALGDEAQQPQWIETVQRAGYRFCGRVVNA</sequence>
<dbReference type="GO" id="GO:0000156">
    <property type="term" value="F:phosphorelay response regulator activity"/>
    <property type="evidence" value="ECO:0007669"/>
    <property type="project" value="TreeGrafter"/>
</dbReference>
<reference evidence="9 10" key="1">
    <citation type="submission" date="2020-03" db="EMBL/GenBank/DDBJ databases">
        <title>Leucobacter sp. nov., isolated from beetles.</title>
        <authorList>
            <person name="Hyun D.-W."/>
            <person name="Bae J.-W."/>
        </authorList>
    </citation>
    <scope>NUCLEOTIDE SEQUENCE [LARGE SCALE GENOMIC DNA]</scope>
    <source>
        <strain evidence="9 10">HDW9B</strain>
    </source>
</reference>
<evidence type="ECO:0000256" key="6">
    <source>
        <dbReference type="PROSITE-ProRule" id="PRU01091"/>
    </source>
</evidence>
<dbReference type="GO" id="GO:0005829">
    <property type="term" value="C:cytosol"/>
    <property type="evidence" value="ECO:0007669"/>
    <property type="project" value="TreeGrafter"/>
</dbReference>
<evidence type="ECO:0000256" key="5">
    <source>
        <dbReference type="PROSITE-ProRule" id="PRU00169"/>
    </source>
</evidence>
<dbReference type="SMART" id="SM00448">
    <property type="entry name" value="REC"/>
    <property type="match status" value="1"/>
</dbReference>
<dbReference type="Gene3D" id="1.10.10.10">
    <property type="entry name" value="Winged helix-like DNA-binding domain superfamily/Winged helix DNA-binding domain"/>
    <property type="match status" value="1"/>
</dbReference>
<evidence type="ECO:0000256" key="2">
    <source>
        <dbReference type="ARBA" id="ARBA00023015"/>
    </source>
</evidence>
<dbReference type="SMART" id="SM00862">
    <property type="entry name" value="Trans_reg_C"/>
    <property type="match status" value="1"/>
</dbReference>
<evidence type="ECO:0000256" key="3">
    <source>
        <dbReference type="ARBA" id="ARBA00023125"/>
    </source>
</evidence>
<evidence type="ECO:0000259" key="7">
    <source>
        <dbReference type="PROSITE" id="PS50110"/>
    </source>
</evidence>
<organism evidence="9 10">
    <name type="scientific">Leucobacter insecticola</name>
    <dbReference type="NCBI Taxonomy" id="2714934"/>
    <lineage>
        <taxon>Bacteria</taxon>
        <taxon>Bacillati</taxon>
        <taxon>Actinomycetota</taxon>
        <taxon>Actinomycetes</taxon>
        <taxon>Micrococcales</taxon>
        <taxon>Microbacteriaceae</taxon>
        <taxon>Leucobacter</taxon>
    </lineage>
</organism>
<dbReference type="CDD" id="cd00383">
    <property type="entry name" value="trans_reg_C"/>
    <property type="match status" value="1"/>
</dbReference>
<dbReference type="Pfam" id="PF00486">
    <property type="entry name" value="Trans_reg_C"/>
    <property type="match status" value="1"/>
</dbReference>
<dbReference type="InterPro" id="IPR036388">
    <property type="entry name" value="WH-like_DNA-bd_sf"/>
</dbReference>
<dbReference type="Pfam" id="PF00072">
    <property type="entry name" value="Response_reg"/>
    <property type="match status" value="1"/>
</dbReference>
<evidence type="ECO:0000259" key="8">
    <source>
        <dbReference type="PROSITE" id="PS51755"/>
    </source>
</evidence>
<keyword evidence="2" id="KW-0805">Transcription regulation</keyword>
<dbReference type="InterPro" id="IPR001867">
    <property type="entry name" value="OmpR/PhoB-type_DNA-bd"/>
</dbReference>
<dbReference type="PANTHER" id="PTHR48111">
    <property type="entry name" value="REGULATOR OF RPOS"/>
    <property type="match status" value="1"/>
</dbReference>
<evidence type="ECO:0000313" key="9">
    <source>
        <dbReference type="EMBL" id="QIM17482.1"/>
    </source>
</evidence>
<dbReference type="CDD" id="cd17574">
    <property type="entry name" value="REC_OmpR"/>
    <property type="match status" value="1"/>
</dbReference>
<dbReference type="GO" id="GO:0006355">
    <property type="term" value="P:regulation of DNA-templated transcription"/>
    <property type="evidence" value="ECO:0007669"/>
    <property type="project" value="InterPro"/>
</dbReference>
<keyword evidence="3 6" id="KW-0238">DNA-binding</keyword>